<keyword evidence="5 10" id="KW-0964">Secreted</keyword>
<dbReference type="EMBL" id="JACHXO010000001">
    <property type="protein sequence ID" value="MBB3193432.1"/>
    <property type="molecule type" value="Genomic_DNA"/>
</dbReference>
<feature type="binding site" evidence="10">
    <location>
        <position position="313"/>
    </location>
    <ligand>
        <name>Mg(2+)</name>
        <dbReference type="ChEBI" id="CHEBI:18420"/>
    </ligand>
</feature>
<evidence type="ECO:0000256" key="10">
    <source>
        <dbReference type="HAMAP-Rule" id="MF_00318"/>
    </source>
</evidence>
<dbReference type="Proteomes" id="UP000574369">
    <property type="component" value="Unassembled WGS sequence"/>
</dbReference>
<evidence type="ECO:0000256" key="4">
    <source>
        <dbReference type="ARBA" id="ARBA00017068"/>
    </source>
</evidence>
<keyword evidence="8 10" id="KW-0456">Lyase</keyword>
<dbReference type="SMART" id="SM01193">
    <property type="entry name" value="Enolase_N"/>
    <property type="match status" value="1"/>
</dbReference>
<evidence type="ECO:0000259" key="11">
    <source>
        <dbReference type="SMART" id="SM01192"/>
    </source>
</evidence>
<dbReference type="HAMAP" id="MF_00318">
    <property type="entry name" value="Enolase"/>
    <property type="match status" value="1"/>
</dbReference>
<protein>
    <recommendedName>
        <fullName evidence="4 10">Enolase</fullName>
        <ecNumber evidence="3 10">4.2.1.11</ecNumber>
    </recommendedName>
    <alternativeName>
        <fullName evidence="10">2-phospho-D-glycerate hydro-lyase</fullName>
    </alternativeName>
    <alternativeName>
        <fullName evidence="10">2-phosphoglycerate dehydratase</fullName>
    </alternativeName>
</protein>
<dbReference type="InterPro" id="IPR036849">
    <property type="entry name" value="Enolase-like_C_sf"/>
</dbReference>
<keyword evidence="14" id="KW-1185">Reference proteome</keyword>
<dbReference type="InterPro" id="IPR000941">
    <property type="entry name" value="Enolase"/>
</dbReference>
<evidence type="ECO:0000256" key="6">
    <source>
        <dbReference type="ARBA" id="ARBA00022842"/>
    </source>
</evidence>
<evidence type="ECO:0000259" key="12">
    <source>
        <dbReference type="SMART" id="SM01193"/>
    </source>
</evidence>
<dbReference type="SUPFAM" id="SSF51604">
    <property type="entry name" value="Enolase C-terminal domain-like"/>
    <property type="match status" value="1"/>
</dbReference>
<evidence type="ECO:0000256" key="2">
    <source>
        <dbReference type="ARBA" id="ARBA00009604"/>
    </source>
</evidence>
<dbReference type="Gene3D" id="3.30.390.10">
    <property type="entry name" value="Enolase-like, N-terminal domain"/>
    <property type="match status" value="1"/>
</dbReference>
<accession>A0ABR6GMX5</accession>
<keyword evidence="10" id="KW-0963">Cytoplasm</keyword>
<dbReference type="InterPro" id="IPR020810">
    <property type="entry name" value="Enolase_C"/>
</dbReference>
<feature type="binding site" evidence="10">
    <location>
        <position position="367"/>
    </location>
    <ligand>
        <name>(2R)-2-phosphoglycerate</name>
        <dbReference type="ChEBI" id="CHEBI:58289"/>
    </ligand>
</feature>
<dbReference type="PIRSF" id="PIRSF001400">
    <property type="entry name" value="Enolase"/>
    <property type="match status" value="1"/>
</dbReference>
<comment type="function">
    <text evidence="9 10">Catalyzes the reversible conversion of 2-phosphoglycerate (2-PG) into phosphoenolpyruvate (PEP). It is essential for the degradation of carbohydrates via glycolysis.</text>
</comment>
<comment type="caution">
    <text evidence="13">The sequence shown here is derived from an EMBL/GenBank/DDBJ whole genome shotgun (WGS) entry which is preliminary data.</text>
</comment>
<dbReference type="PROSITE" id="PS00164">
    <property type="entry name" value="ENOLASE"/>
    <property type="match status" value="1"/>
</dbReference>
<dbReference type="PANTHER" id="PTHR11902:SF1">
    <property type="entry name" value="ENOLASE"/>
    <property type="match status" value="1"/>
</dbReference>
<evidence type="ECO:0000313" key="13">
    <source>
        <dbReference type="EMBL" id="MBB3193432.1"/>
    </source>
</evidence>
<evidence type="ECO:0000256" key="9">
    <source>
        <dbReference type="ARBA" id="ARBA00045763"/>
    </source>
</evidence>
<evidence type="ECO:0000256" key="1">
    <source>
        <dbReference type="ARBA" id="ARBA00005031"/>
    </source>
</evidence>
<feature type="binding site" evidence="10">
    <location>
        <position position="338"/>
    </location>
    <ligand>
        <name>(2R)-2-phosphoglycerate</name>
        <dbReference type="ChEBI" id="CHEBI:58289"/>
    </ligand>
</feature>
<comment type="catalytic activity">
    <reaction evidence="10">
        <text>(2R)-2-phosphoglycerate = phosphoenolpyruvate + H2O</text>
        <dbReference type="Rhea" id="RHEA:10164"/>
        <dbReference type="ChEBI" id="CHEBI:15377"/>
        <dbReference type="ChEBI" id="CHEBI:58289"/>
        <dbReference type="ChEBI" id="CHEBI:58702"/>
        <dbReference type="EC" id="4.2.1.11"/>
    </reaction>
</comment>
<evidence type="ECO:0000256" key="5">
    <source>
        <dbReference type="ARBA" id="ARBA00022525"/>
    </source>
</evidence>
<feature type="active site" description="Proton donor" evidence="10">
    <location>
        <position position="205"/>
    </location>
</feature>
<dbReference type="InterPro" id="IPR020809">
    <property type="entry name" value="Enolase_CS"/>
</dbReference>
<keyword evidence="10" id="KW-0479">Metal-binding</keyword>
<evidence type="ECO:0000256" key="3">
    <source>
        <dbReference type="ARBA" id="ARBA00012058"/>
    </source>
</evidence>
<feature type="active site" description="Proton acceptor" evidence="10">
    <location>
        <position position="338"/>
    </location>
</feature>
<dbReference type="SUPFAM" id="SSF54826">
    <property type="entry name" value="Enolase N-terminal domain-like"/>
    <property type="match status" value="1"/>
</dbReference>
<dbReference type="PANTHER" id="PTHR11902">
    <property type="entry name" value="ENOLASE"/>
    <property type="match status" value="1"/>
</dbReference>
<feature type="binding site" evidence="10">
    <location>
        <position position="368"/>
    </location>
    <ligand>
        <name>(2R)-2-phosphoglycerate</name>
        <dbReference type="ChEBI" id="CHEBI:58289"/>
    </ligand>
</feature>
<dbReference type="EC" id="4.2.1.11" evidence="3 10"/>
<dbReference type="SFLD" id="SFLDS00001">
    <property type="entry name" value="Enolase"/>
    <property type="match status" value="1"/>
</dbReference>
<comment type="cofactor">
    <cofactor evidence="10">
        <name>Mg(2+)</name>
        <dbReference type="ChEBI" id="CHEBI:18420"/>
    </cofactor>
    <text evidence="10">Binds a second Mg(2+) ion via substrate during catalysis.</text>
</comment>
<dbReference type="Pfam" id="PF00113">
    <property type="entry name" value="Enolase_C"/>
    <property type="match status" value="1"/>
</dbReference>
<evidence type="ECO:0000256" key="8">
    <source>
        <dbReference type="ARBA" id="ARBA00023239"/>
    </source>
</evidence>
<dbReference type="SMART" id="SM01192">
    <property type="entry name" value="Enolase_C"/>
    <property type="match status" value="1"/>
</dbReference>
<dbReference type="GO" id="GO:0004634">
    <property type="term" value="F:phosphopyruvate hydratase activity"/>
    <property type="evidence" value="ECO:0007669"/>
    <property type="project" value="UniProtKB-EC"/>
</dbReference>
<reference evidence="13 14" key="1">
    <citation type="submission" date="2020-08" db="EMBL/GenBank/DDBJ databases">
        <title>Genomic Encyclopedia of Type Strains, Phase III (KMG-III): the genomes of soil and plant-associated and newly described type strains.</title>
        <authorList>
            <person name="Whitman W."/>
        </authorList>
    </citation>
    <scope>NUCLEOTIDE SEQUENCE [LARGE SCALE GENOMIC DNA]</scope>
    <source>
        <strain evidence="13 14">CECT 7247</strain>
    </source>
</reference>
<dbReference type="NCBIfam" id="TIGR01060">
    <property type="entry name" value="eno"/>
    <property type="match status" value="1"/>
</dbReference>
<sequence>MSAIVDIVGREILDSRGNPTVECDVLLESGVMGRAAVPSGASTGSREAIELRDGDKSRYLGKGVLKAVEHINTEISEAVLGLDASEQAFLDKTLIDLDGTENKSRLGANAMLAVSMAVARAAAEESGLPLYRYFGGMGGVQLPVPMMNVINGGAHANNSLDLQELMIVPVGAPSFREALRWGAEVFHALKKIIDSRGMPTAVGDEGGFAPNVESHEAGLQLILEAIDKAGYTPGEQIALALDCAASEFYKEGKYVLEGEGGVQLSAEQWTDMLATWVDKYPIISIEDGMAEGDWDGWKHLTERLGDKVQLVGDDLFVTNTKILKEGIDKRIANSILIKINQIGTLTETFAAIEMAKRAGYTAVISHRSGETEDSTISDIAVGLNAGQIKTGSLSRSDRMAKYNQLLRIEEDLGDVAVYPGRAAFYNLR</sequence>
<feature type="domain" description="Enolase N-terminal" evidence="12">
    <location>
        <begin position="4"/>
        <end position="134"/>
    </location>
</feature>
<comment type="similarity">
    <text evidence="2 10">Belongs to the enolase family.</text>
</comment>
<dbReference type="InterPro" id="IPR029017">
    <property type="entry name" value="Enolase-like_N"/>
</dbReference>
<comment type="pathway">
    <text evidence="1 10">Carbohydrate degradation; glycolysis; pyruvate from D-glyceraldehyde 3-phosphate: step 4/5.</text>
</comment>
<feature type="domain" description="Enolase C-terminal TIM barrel" evidence="11">
    <location>
        <begin position="139"/>
        <end position="426"/>
    </location>
</feature>
<feature type="binding site" evidence="10">
    <location>
        <position position="389"/>
    </location>
    <ligand>
        <name>(2R)-2-phosphoglycerate</name>
        <dbReference type="ChEBI" id="CHEBI:58289"/>
    </ligand>
</feature>
<evidence type="ECO:0000313" key="14">
    <source>
        <dbReference type="Proteomes" id="UP000574369"/>
    </source>
</evidence>
<keyword evidence="6 10" id="KW-0460">Magnesium</keyword>
<dbReference type="SFLD" id="SFLDG00178">
    <property type="entry name" value="enolase"/>
    <property type="match status" value="1"/>
</dbReference>
<name>A0ABR6GMX5_9BURK</name>
<dbReference type="Pfam" id="PF03952">
    <property type="entry name" value="Enolase_N"/>
    <property type="match status" value="1"/>
</dbReference>
<organism evidence="13 14">
    <name type="scientific">Roseateles terrae</name>
    <dbReference type="NCBI Taxonomy" id="431060"/>
    <lineage>
        <taxon>Bacteria</taxon>
        <taxon>Pseudomonadati</taxon>
        <taxon>Pseudomonadota</taxon>
        <taxon>Betaproteobacteria</taxon>
        <taxon>Burkholderiales</taxon>
        <taxon>Sphaerotilaceae</taxon>
        <taxon>Roseateles</taxon>
    </lineage>
</organism>
<feature type="binding site" evidence="10">
    <location>
        <position position="242"/>
    </location>
    <ligand>
        <name>Mg(2+)</name>
        <dbReference type="ChEBI" id="CHEBI:18420"/>
    </ligand>
</feature>
<gene>
    <name evidence="10" type="primary">eno</name>
    <name evidence="13" type="ORF">FHS28_000797</name>
</gene>
<dbReference type="InterPro" id="IPR020811">
    <property type="entry name" value="Enolase_N"/>
</dbReference>
<feature type="binding site" evidence="10">
    <location>
        <position position="286"/>
    </location>
    <ligand>
        <name>Mg(2+)</name>
        <dbReference type="ChEBI" id="CHEBI:18420"/>
    </ligand>
</feature>
<dbReference type="CDD" id="cd03313">
    <property type="entry name" value="enolase"/>
    <property type="match status" value="1"/>
</dbReference>
<feature type="binding site" evidence="10">
    <location>
        <position position="163"/>
    </location>
    <ligand>
        <name>(2R)-2-phosphoglycerate</name>
        <dbReference type="ChEBI" id="CHEBI:58289"/>
    </ligand>
</feature>
<keyword evidence="7 10" id="KW-0324">Glycolysis</keyword>
<dbReference type="RefSeq" id="WP_088448978.1">
    <property type="nucleotide sequence ID" value="NZ_JACHXO010000001.1"/>
</dbReference>
<dbReference type="SFLD" id="SFLDF00002">
    <property type="entry name" value="enolase"/>
    <property type="match status" value="1"/>
</dbReference>
<proteinExistence type="inferred from homology"/>
<dbReference type="PRINTS" id="PR00148">
    <property type="entry name" value="ENOLASE"/>
</dbReference>
<comment type="subcellular location">
    <subcellularLocation>
        <location evidence="10">Cytoplasm</location>
    </subcellularLocation>
    <subcellularLocation>
        <location evidence="10">Secreted</location>
    </subcellularLocation>
    <subcellularLocation>
        <location evidence="10">Cell surface</location>
    </subcellularLocation>
    <text evidence="10">Fractions of enolase are present in both the cytoplasm and on the cell surface.</text>
</comment>
<evidence type="ECO:0000256" key="7">
    <source>
        <dbReference type="ARBA" id="ARBA00023152"/>
    </source>
</evidence>
<dbReference type="Gene3D" id="3.20.20.120">
    <property type="entry name" value="Enolase-like C-terminal domain"/>
    <property type="match status" value="1"/>
</dbReference>